<comment type="similarity">
    <text evidence="1">Belongs to the IMPACT family.</text>
</comment>
<dbReference type="AlphaFoldDB" id="A0A8J3A9Y6"/>
<dbReference type="InterPro" id="IPR001498">
    <property type="entry name" value="Impact_N"/>
</dbReference>
<dbReference type="Gene3D" id="3.30.230.30">
    <property type="entry name" value="Impact, N-terminal domain"/>
    <property type="match status" value="1"/>
</dbReference>
<dbReference type="RefSeq" id="WP_229730674.1">
    <property type="nucleotide sequence ID" value="NZ_BMHA01000012.1"/>
</dbReference>
<dbReference type="InterPro" id="IPR023582">
    <property type="entry name" value="Impact"/>
</dbReference>
<keyword evidence="4" id="KW-1185">Reference proteome</keyword>
<dbReference type="InterPro" id="IPR036956">
    <property type="entry name" value="Impact_N_sf"/>
</dbReference>
<dbReference type="GO" id="GO:0005737">
    <property type="term" value="C:cytoplasm"/>
    <property type="evidence" value="ECO:0007669"/>
    <property type="project" value="TreeGrafter"/>
</dbReference>
<dbReference type="InterPro" id="IPR020568">
    <property type="entry name" value="Ribosomal_Su5_D2-typ_SF"/>
</dbReference>
<reference evidence="3" key="2">
    <citation type="submission" date="2020-09" db="EMBL/GenBank/DDBJ databases">
        <authorList>
            <person name="Sun Q."/>
            <person name="Zhou Y."/>
        </authorList>
    </citation>
    <scope>NUCLEOTIDE SEQUENCE</scope>
    <source>
        <strain evidence="3">CGMCC 1.14988</strain>
    </source>
</reference>
<comment type="caution">
    <text evidence="3">The sequence shown here is derived from an EMBL/GenBank/DDBJ whole genome shotgun (WGS) entry which is preliminary data.</text>
</comment>
<dbReference type="SUPFAM" id="SSF54211">
    <property type="entry name" value="Ribosomal protein S5 domain 2-like"/>
    <property type="match status" value="1"/>
</dbReference>
<dbReference type="EMBL" id="BMHA01000012">
    <property type="protein sequence ID" value="GGI08550.1"/>
    <property type="molecule type" value="Genomic_DNA"/>
</dbReference>
<dbReference type="PANTHER" id="PTHR16301">
    <property type="entry name" value="IMPACT-RELATED"/>
    <property type="match status" value="1"/>
</dbReference>
<evidence type="ECO:0000313" key="4">
    <source>
        <dbReference type="Proteomes" id="UP000650511"/>
    </source>
</evidence>
<evidence type="ECO:0000256" key="1">
    <source>
        <dbReference type="ARBA" id="ARBA00007665"/>
    </source>
</evidence>
<reference evidence="3" key="1">
    <citation type="journal article" date="2014" name="Int. J. Syst. Evol. Microbiol.">
        <title>Complete genome sequence of Corynebacterium casei LMG S-19264T (=DSM 44701T), isolated from a smear-ripened cheese.</title>
        <authorList>
            <consortium name="US DOE Joint Genome Institute (JGI-PGF)"/>
            <person name="Walter F."/>
            <person name="Albersmeier A."/>
            <person name="Kalinowski J."/>
            <person name="Ruckert C."/>
        </authorList>
    </citation>
    <scope>NUCLEOTIDE SEQUENCE</scope>
    <source>
        <strain evidence="3">CGMCC 1.14988</strain>
    </source>
</reference>
<name>A0A8J3A9Y6_9ACTN</name>
<proteinExistence type="inferred from homology"/>
<gene>
    <name evidence="3" type="ORF">GCM10011354_29640</name>
</gene>
<dbReference type="Pfam" id="PF01205">
    <property type="entry name" value="Impact_N"/>
    <property type="match status" value="1"/>
</dbReference>
<feature type="domain" description="Impact N-terminal" evidence="2">
    <location>
        <begin position="25"/>
        <end position="130"/>
    </location>
</feature>
<evidence type="ECO:0000259" key="2">
    <source>
        <dbReference type="Pfam" id="PF01205"/>
    </source>
</evidence>
<dbReference type="Proteomes" id="UP000650511">
    <property type="component" value="Unassembled WGS sequence"/>
</dbReference>
<accession>A0A8J3A9Y6</accession>
<dbReference type="PANTHER" id="PTHR16301:SF20">
    <property type="entry name" value="IMPACT FAMILY MEMBER YIGZ"/>
    <property type="match status" value="1"/>
</dbReference>
<dbReference type="GO" id="GO:0006446">
    <property type="term" value="P:regulation of translational initiation"/>
    <property type="evidence" value="ECO:0007669"/>
    <property type="project" value="TreeGrafter"/>
</dbReference>
<organism evidence="3 4">
    <name type="scientific">Egicoccus halophilus</name>
    <dbReference type="NCBI Taxonomy" id="1670830"/>
    <lineage>
        <taxon>Bacteria</taxon>
        <taxon>Bacillati</taxon>
        <taxon>Actinomycetota</taxon>
        <taxon>Nitriliruptoria</taxon>
        <taxon>Egicoccales</taxon>
        <taxon>Egicoccaceae</taxon>
        <taxon>Egicoccus</taxon>
    </lineage>
</organism>
<evidence type="ECO:0000313" key="3">
    <source>
        <dbReference type="EMBL" id="GGI08550.1"/>
    </source>
</evidence>
<dbReference type="PROSITE" id="PS00910">
    <property type="entry name" value="UPF0029"/>
    <property type="match status" value="1"/>
</dbReference>
<sequence>MSRPDVSADPLDTVAAPVRVESEVKGSRFIGDLVPVVDLAAADAAIVAARREFSDARHHCTALVIGPDGARQRSNDDGEPSGTAGAPMLAVLRGARLTDVVVVVTRYFGGTLLGTGGLARAYGGAVTDAVAAATRLRRRTVRRVAVHTRHEDAGRLEHRLRIWAGARGQVEVAPGTYDAEGARFELALLPEASDALHTLLAEDGGAVHLDELGTALRRSPVDGA</sequence>
<dbReference type="InterPro" id="IPR020569">
    <property type="entry name" value="UPF0029_Impact_CS"/>
</dbReference>
<protein>
    <submittedName>
        <fullName evidence="3">YigZ family protein</fullName>
    </submittedName>
</protein>